<feature type="transmembrane region" description="Helical" evidence="1">
    <location>
        <begin position="7"/>
        <end position="32"/>
    </location>
</feature>
<organism evidence="2 3">
    <name type="scientific">Salix purpurea</name>
    <name type="common">Purple osier willow</name>
    <dbReference type="NCBI Taxonomy" id="77065"/>
    <lineage>
        <taxon>Eukaryota</taxon>
        <taxon>Viridiplantae</taxon>
        <taxon>Streptophyta</taxon>
        <taxon>Embryophyta</taxon>
        <taxon>Tracheophyta</taxon>
        <taxon>Spermatophyta</taxon>
        <taxon>Magnoliopsida</taxon>
        <taxon>eudicotyledons</taxon>
        <taxon>Gunneridae</taxon>
        <taxon>Pentapetalae</taxon>
        <taxon>rosids</taxon>
        <taxon>fabids</taxon>
        <taxon>Malpighiales</taxon>
        <taxon>Salicaceae</taxon>
        <taxon>Saliceae</taxon>
        <taxon>Salix</taxon>
    </lineage>
</organism>
<dbReference type="EMBL" id="JAPFFK010000012">
    <property type="protein sequence ID" value="KAJ6732487.1"/>
    <property type="molecule type" value="Genomic_DNA"/>
</dbReference>
<reference evidence="2" key="2">
    <citation type="journal article" date="2023" name="Int. J. Mol. Sci.">
        <title>De Novo Assembly and Annotation of 11 Diverse Shrub Willow (Salix) Genomes Reveals Novel Gene Organization in Sex-Linked Regions.</title>
        <authorList>
            <person name="Hyden B."/>
            <person name="Feng K."/>
            <person name="Yates T.B."/>
            <person name="Jawdy S."/>
            <person name="Cereghino C."/>
            <person name="Smart L.B."/>
            <person name="Muchero W."/>
        </authorList>
    </citation>
    <scope>NUCLEOTIDE SEQUENCE</scope>
    <source>
        <tissue evidence="2">Shoot tip</tissue>
    </source>
</reference>
<sequence length="61" mass="7545">MKQFYGWIVIYCQPVVICKLFFIYIFTIYFIYFNIPCWSLFFGLSGYQFKKNNCFIYLYKG</sequence>
<gene>
    <name evidence="2" type="ORF">OIU79_003567</name>
</gene>
<keyword evidence="1" id="KW-0812">Transmembrane</keyword>
<keyword evidence="3" id="KW-1185">Reference proteome</keyword>
<name>A0A9Q0UMC7_SALPP</name>
<dbReference type="Proteomes" id="UP001151532">
    <property type="component" value="Chromosome 18"/>
</dbReference>
<evidence type="ECO:0000313" key="2">
    <source>
        <dbReference type="EMBL" id="KAJ6732487.1"/>
    </source>
</evidence>
<accession>A0A9Q0UMC7</accession>
<proteinExistence type="predicted"/>
<dbReference type="AlphaFoldDB" id="A0A9Q0UMC7"/>
<reference evidence="2" key="1">
    <citation type="submission" date="2022-11" db="EMBL/GenBank/DDBJ databases">
        <authorList>
            <person name="Hyden B.L."/>
            <person name="Feng K."/>
            <person name="Yates T."/>
            <person name="Jawdy S."/>
            <person name="Smart L.B."/>
            <person name="Muchero W."/>
        </authorList>
    </citation>
    <scope>NUCLEOTIDE SEQUENCE</scope>
    <source>
        <tissue evidence="2">Shoot tip</tissue>
    </source>
</reference>
<keyword evidence="1" id="KW-1133">Transmembrane helix</keyword>
<comment type="caution">
    <text evidence="2">The sequence shown here is derived from an EMBL/GenBank/DDBJ whole genome shotgun (WGS) entry which is preliminary data.</text>
</comment>
<evidence type="ECO:0000256" key="1">
    <source>
        <dbReference type="SAM" id="Phobius"/>
    </source>
</evidence>
<evidence type="ECO:0000313" key="3">
    <source>
        <dbReference type="Proteomes" id="UP001151532"/>
    </source>
</evidence>
<protein>
    <submittedName>
        <fullName evidence="2">Uncharacterized protein</fullName>
    </submittedName>
</protein>
<keyword evidence="1" id="KW-0472">Membrane</keyword>